<dbReference type="AlphaFoldDB" id="A0A0F9ERG3"/>
<organism evidence="1">
    <name type="scientific">marine sediment metagenome</name>
    <dbReference type="NCBI Taxonomy" id="412755"/>
    <lineage>
        <taxon>unclassified sequences</taxon>
        <taxon>metagenomes</taxon>
        <taxon>ecological metagenomes</taxon>
    </lineage>
</organism>
<dbReference type="EMBL" id="LAZR01026405">
    <property type="protein sequence ID" value="KKL68846.1"/>
    <property type="molecule type" value="Genomic_DNA"/>
</dbReference>
<name>A0A0F9ERG3_9ZZZZ</name>
<comment type="caution">
    <text evidence="1">The sequence shown here is derived from an EMBL/GenBank/DDBJ whole genome shotgun (WGS) entry which is preliminary data.</text>
</comment>
<proteinExistence type="predicted"/>
<reference evidence="1" key="1">
    <citation type="journal article" date="2015" name="Nature">
        <title>Complex archaea that bridge the gap between prokaryotes and eukaryotes.</title>
        <authorList>
            <person name="Spang A."/>
            <person name="Saw J.H."/>
            <person name="Jorgensen S.L."/>
            <person name="Zaremba-Niedzwiedzka K."/>
            <person name="Martijn J."/>
            <person name="Lind A.E."/>
            <person name="van Eijk R."/>
            <person name="Schleper C."/>
            <person name="Guy L."/>
            <person name="Ettema T.J."/>
        </authorList>
    </citation>
    <scope>NUCLEOTIDE SEQUENCE</scope>
</reference>
<evidence type="ECO:0000313" key="1">
    <source>
        <dbReference type="EMBL" id="KKL68846.1"/>
    </source>
</evidence>
<gene>
    <name evidence="1" type="ORF">LCGC14_2120910</name>
</gene>
<protein>
    <submittedName>
        <fullName evidence="1">Uncharacterized protein</fullName>
    </submittedName>
</protein>
<accession>A0A0F9ERG3</accession>
<sequence>MSEETLKEIIETIIEESVKEAVEKIVNAVKDENINNPIWGKEQE</sequence>